<keyword evidence="3" id="KW-1185">Reference proteome</keyword>
<sequence>MDYSGIRRRHFFAWRLEYVPDRATVENTDSAGCKIPISLRLGYEVQVLLVRTEAGAVPRMEATEQQQSTNDTSRRKDRVEIGCAAQKQAQGGGSPTLSALLGSGWSGWCGWSASREGSSSEVVAIA</sequence>
<comment type="caution">
    <text evidence="2">The sequence shown here is derived from an EMBL/GenBank/DDBJ whole genome shotgun (WGS) entry which is preliminary data.</text>
</comment>
<accession>A0A176VQ60</accession>
<evidence type="ECO:0000313" key="2">
    <source>
        <dbReference type="EMBL" id="OAE23038.1"/>
    </source>
</evidence>
<gene>
    <name evidence="2" type="ORF">AXG93_3571s1010</name>
</gene>
<evidence type="ECO:0000313" key="3">
    <source>
        <dbReference type="Proteomes" id="UP000077202"/>
    </source>
</evidence>
<evidence type="ECO:0000256" key="1">
    <source>
        <dbReference type="SAM" id="MobiDB-lite"/>
    </source>
</evidence>
<name>A0A176VQ60_MARPO</name>
<reference evidence="2" key="1">
    <citation type="submission" date="2016-03" db="EMBL/GenBank/DDBJ databases">
        <title>Mechanisms controlling the formation of the plant cell surface in tip-growing cells are functionally conserved among land plants.</title>
        <authorList>
            <person name="Honkanen S."/>
            <person name="Jones V.A."/>
            <person name="Morieri G."/>
            <person name="Champion C."/>
            <person name="Hetherington A.J."/>
            <person name="Kelly S."/>
            <person name="Saint-Marcoux D."/>
            <person name="Proust H."/>
            <person name="Prescott H."/>
            <person name="Dolan L."/>
        </authorList>
    </citation>
    <scope>NUCLEOTIDE SEQUENCE [LARGE SCALE GENOMIC DNA]</scope>
    <source>
        <tissue evidence="2">Whole gametophyte</tissue>
    </source>
</reference>
<dbReference type="Proteomes" id="UP000077202">
    <property type="component" value="Unassembled WGS sequence"/>
</dbReference>
<dbReference type="AlphaFoldDB" id="A0A176VQ60"/>
<protein>
    <submittedName>
        <fullName evidence="2">Uncharacterized protein</fullName>
    </submittedName>
</protein>
<dbReference type="EMBL" id="LVLJ01002955">
    <property type="protein sequence ID" value="OAE23038.1"/>
    <property type="molecule type" value="Genomic_DNA"/>
</dbReference>
<organism evidence="2 3">
    <name type="scientific">Marchantia polymorpha subsp. ruderalis</name>
    <dbReference type="NCBI Taxonomy" id="1480154"/>
    <lineage>
        <taxon>Eukaryota</taxon>
        <taxon>Viridiplantae</taxon>
        <taxon>Streptophyta</taxon>
        <taxon>Embryophyta</taxon>
        <taxon>Marchantiophyta</taxon>
        <taxon>Marchantiopsida</taxon>
        <taxon>Marchantiidae</taxon>
        <taxon>Marchantiales</taxon>
        <taxon>Marchantiaceae</taxon>
        <taxon>Marchantia</taxon>
    </lineage>
</organism>
<feature type="region of interest" description="Disordered" evidence="1">
    <location>
        <begin position="58"/>
        <end position="78"/>
    </location>
</feature>
<proteinExistence type="predicted"/>